<evidence type="ECO:0000256" key="1">
    <source>
        <dbReference type="ARBA" id="ARBA00023239"/>
    </source>
</evidence>
<dbReference type="PANTHER" id="PTHR21240">
    <property type="entry name" value="2-AMINO-3-CARBOXYLMUCONATE-6-SEMIALDEHYDE DECARBOXYLASE"/>
    <property type="match status" value="1"/>
</dbReference>
<name>X0SSY2_9ZZZZ</name>
<evidence type="ECO:0000313" key="3">
    <source>
        <dbReference type="EMBL" id="GAF78261.1"/>
    </source>
</evidence>
<dbReference type="InterPro" id="IPR006680">
    <property type="entry name" value="Amidohydro-rel"/>
</dbReference>
<dbReference type="GO" id="GO:0016787">
    <property type="term" value="F:hydrolase activity"/>
    <property type="evidence" value="ECO:0007669"/>
    <property type="project" value="InterPro"/>
</dbReference>
<evidence type="ECO:0000259" key="2">
    <source>
        <dbReference type="Pfam" id="PF04909"/>
    </source>
</evidence>
<accession>X0SSY2</accession>
<reference evidence="3" key="1">
    <citation type="journal article" date="2014" name="Front. Microbiol.">
        <title>High frequency of phylogenetically diverse reductive dehalogenase-homologous genes in deep subseafloor sedimentary metagenomes.</title>
        <authorList>
            <person name="Kawai M."/>
            <person name="Futagami T."/>
            <person name="Toyoda A."/>
            <person name="Takaki Y."/>
            <person name="Nishi S."/>
            <person name="Hori S."/>
            <person name="Arai W."/>
            <person name="Tsubouchi T."/>
            <person name="Morono Y."/>
            <person name="Uchiyama I."/>
            <person name="Ito T."/>
            <person name="Fujiyama A."/>
            <person name="Inagaki F."/>
            <person name="Takami H."/>
        </authorList>
    </citation>
    <scope>NUCLEOTIDE SEQUENCE</scope>
    <source>
        <strain evidence="3">Expedition CK06-06</strain>
    </source>
</reference>
<dbReference type="Gene3D" id="3.20.20.140">
    <property type="entry name" value="Metal-dependent hydrolases"/>
    <property type="match status" value="1"/>
</dbReference>
<organism evidence="3">
    <name type="scientific">marine sediment metagenome</name>
    <dbReference type="NCBI Taxonomy" id="412755"/>
    <lineage>
        <taxon>unclassified sequences</taxon>
        <taxon>metagenomes</taxon>
        <taxon>ecological metagenomes</taxon>
    </lineage>
</organism>
<feature type="non-terminal residue" evidence="3">
    <location>
        <position position="201"/>
    </location>
</feature>
<dbReference type="InterPro" id="IPR032465">
    <property type="entry name" value="ACMSD"/>
</dbReference>
<dbReference type="InterPro" id="IPR032466">
    <property type="entry name" value="Metal_Hydrolase"/>
</dbReference>
<gene>
    <name evidence="3" type="ORF">S01H1_06060</name>
</gene>
<dbReference type="GO" id="GO:0016831">
    <property type="term" value="F:carboxy-lyase activity"/>
    <property type="evidence" value="ECO:0007669"/>
    <property type="project" value="InterPro"/>
</dbReference>
<dbReference type="SUPFAM" id="SSF51556">
    <property type="entry name" value="Metallo-dependent hydrolases"/>
    <property type="match status" value="1"/>
</dbReference>
<dbReference type="Pfam" id="PF04909">
    <property type="entry name" value="Amidohydro_2"/>
    <property type="match status" value="1"/>
</dbReference>
<comment type="caution">
    <text evidence="3">The sequence shown here is derived from an EMBL/GenBank/DDBJ whole genome shotgun (WGS) entry which is preliminary data.</text>
</comment>
<feature type="domain" description="Amidohydrolase-related" evidence="2">
    <location>
        <begin position="48"/>
        <end position="185"/>
    </location>
</feature>
<sequence>MIIDIHSHLGHHPIMDFKQETKEILDVMDRFGIDKTFVLPFPSMKMKKVNDAVAKAVKKHPDRLVGFACIDPASEDALAEIDRAVDIGLKGVMLDPDFHRVFGRRGPSTVEEIMFPCMEHELPVLLNTPNDEVGEAWRMGREPYYEGLNGLASKFPSVRFFIGPYWPRITELMKAYPNVFVDSGGRNGIGAAARIAQDLAP</sequence>
<keyword evidence="1" id="KW-0456">Lyase</keyword>
<protein>
    <recommendedName>
        <fullName evidence="2">Amidohydrolase-related domain-containing protein</fullName>
    </recommendedName>
</protein>
<proteinExistence type="predicted"/>
<dbReference type="EMBL" id="BARS01003145">
    <property type="protein sequence ID" value="GAF78261.1"/>
    <property type="molecule type" value="Genomic_DNA"/>
</dbReference>
<dbReference type="AlphaFoldDB" id="X0SSY2"/>